<gene>
    <name evidence="2" type="ORF">SAMN04488548_1342727</name>
</gene>
<dbReference type="STRING" id="158898.SAMN04488548_1342727"/>
<reference evidence="2 3" key="1">
    <citation type="submission" date="2016-10" db="EMBL/GenBank/DDBJ databases">
        <authorList>
            <person name="de Groot N.N."/>
        </authorList>
    </citation>
    <scope>NUCLEOTIDE SEQUENCE [LARGE SCALE GENOMIC DNA]</scope>
    <source>
        <strain evidence="2 3">DSM 44215</strain>
    </source>
</reference>
<evidence type="ECO:0000313" key="2">
    <source>
        <dbReference type="EMBL" id="SDU62310.1"/>
    </source>
</evidence>
<dbReference type="Proteomes" id="UP000183180">
    <property type="component" value="Unassembled WGS sequence"/>
</dbReference>
<sequence>MNEATRLVFVTLSIPAPLSLEAAHAAVVALAGLSRQPQIVIEALGNNRHVRWRIGTPVRHRHQVIEVLRTHLPGLVVDEPKPLAPGPRADVAAKIRVRSRSVVEGSLAHESTESVTRGVLGALAVAGRHERVHLQVILGPRKTPQLPPQQLRGGDRTLAVAKLREFRFGCAIRVAATAADDDRARHLAERVIAAVRGLNAPTAQLTATRMATTSFDRARAPWFWTTTLSVSEVVALTAWPIAHRDAAPLPGVPSRHPKLLPASASTLKEGRTVGVSTAQPERPIAISVRDSLSGIAITGPTGVGKSNLLGQFALADIAAGRGLVVIDPKGDLIDDILQRADESRLDDIAVVDATDSAPIGINGLVGATDPDLAADTTLGVFHSLWADAWGPRTQDVLHASLLTLARRGDASIAMLPLLLTNPGFRRSIVGRVAREDPMGLGGFWAWWESLSDNEQAQATAPLLRRVRPILLRPGLRGILGQRRPKFDLSDVFTKRRILLVSLEKGKIGPEAAALLGSLIVSQLWTATLARAAQSPQSRHPVTILIDEVQDYLRLPGDIGDALAQARGLGVGYTLAHQHLGQLPKSIREAVTANARTRIAFQLSHPDAREFASLTSGQLEPADFETLPAFHAYAQILHQNTPGPWVSVTTTKMPDPVRSAASIRRRSRERYGQPLSEVEADLLSLTERRTVRESFGRTKRSDTEGGTS</sequence>
<dbReference type="PANTHER" id="PTHR30121">
    <property type="entry name" value="UNCHARACTERIZED PROTEIN YJGR-RELATED"/>
    <property type="match status" value="1"/>
</dbReference>
<feature type="region of interest" description="Disordered" evidence="1">
    <location>
        <begin position="688"/>
        <end position="707"/>
    </location>
</feature>
<name>A0A1H2K0U6_9ACTN</name>
<dbReference type="OrthoDB" id="3258326at2"/>
<dbReference type="RefSeq" id="WP_139180044.1">
    <property type="nucleotide sequence ID" value="NZ_FNLM01000034.1"/>
</dbReference>
<dbReference type="CDD" id="cd01127">
    <property type="entry name" value="TrwB_TraG_TraD_VirD4"/>
    <property type="match status" value="1"/>
</dbReference>
<dbReference type="EMBL" id="FNLM01000034">
    <property type="protein sequence ID" value="SDU62310.1"/>
    <property type="molecule type" value="Genomic_DNA"/>
</dbReference>
<dbReference type="SUPFAM" id="SSF52540">
    <property type="entry name" value="P-loop containing nucleoside triphosphate hydrolases"/>
    <property type="match status" value="1"/>
</dbReference>
<proteinExistence type="predicted"/>
<dbReference type="InterPro" id="IPR051162">
    <property type="entry name" value="T4SS_component"/>
</dbReference>
<dbReference type="InterPro" id="IPR027417">
    <property type="entry name" value="P-loop_NTPase"/>
</dbReference>
<feature type="region of interest" description="Disordered" evidence="1">
    <location>
        <begin position="654"/>
        <end position="675"/>
    </location>
</feature>
<dbReference type="PANTHER" id="PTHR30121:SF6">
    <property type="entry name" value="SLR6007 PROTEIN"/>
    <property type="match status" value="1"/>
</dbReference>
<evidence type="ECO:0008006" key="4">
    <source>
        <dbReference type="Google" id="ProtNLM"/>
    </source>
</evidence>
<accession>A0A1H2K0U6</accession>
<evidence type="ECO:0000313" key="3">
    <source>
        <dbReference type="Proteomes" id="UP000183180"/>
    </source>
</evidence>
<protein>
    <recommendedName>
        <fullName evidence="4">AAA-like domain-containing protein</fullName>
    </recommendedName>
</protein>
<dbReference type="Gene3D" id="3.40.50.300">
    <property type="entry name" value="P-loop containing nucleotide triphosphate hydrolases"/>
    <property type="match status" value="2"/>
</dbReference>
<dbReference type="AlphaFoldDB" id="A0A1H2K0U6"/>
<evidence type="ECO:0000256" key="1">
    <source>
        <dbReference type="SAM" id="MobiDB-lite"/>
    </source>
</evidence>
<organism evidence="2 3">
    <name type="scientific">Gordonia westfalica</name>
    <dbReference type="NCBI Taxonomy" id="158898"/>
    <lineage>
        <taxon>Bacteria</taxon>
        <taxon>Bacillati</taxon>
        <taxon>Actinomycetota</taxon>
        <taxon>Actinomycetes</taxon>
        <taxon>Mycobacteriales</taxon>
        <taxon>Gordoniaceae</taxon>
        <taxon>Gordonia</taxon>
    </lineage>
</organism>